<feature type="transmembrane region" description="Helical" evidence="1">
    <location>
        <begin position="119"/>
        <end position="136"/>
    </location>
</feature>
<dbReference type="AlphaFoldDB" id="A0A9E7NAE8"/>
<feature type="transmembrane region" description="Helical" evidence="1">
    <location>
        <begin position="93"/>
        <end position="113"/>
    </location>
</feature>
<dbReference type="InterPro" id="IPR037185">
    <property type="entry name" value="EmrE-like"/>
</dbReference>
<dbReference type="RefSeq" id="WP_254157635.1">
    <property type="nucleotide sequence ID" value="NZ_CP100355.1"/>
</dbReference>
<keyword evidence="1" id="KW-0812">Transmembrane</keyword>
<feature type="transmembrane region" description="Helical" evidence="1">
    <location>
        <begin position="34"/>
        <end position="53"/>
    </location>
</feature>
<protein>
    <submittedName>
        <fullName evidence="3">EamA family transporter</fullName>
    </submittedName>
</protein>
<evidence type="ECO:0000256" key="1">
    <source>
        <dbReference type="SAM" id="Phobius"/>
    </source>
</evidence>
<dbReference type="InterPro" id="IPR000620">
    <property type="entry name" value="EamA_dom"/>
</dbReference>
<keyword evidence="1" id="KW-1133">Transmembrane helix</keyword>
<feature type="transmembrane region" description="Helical" evidence="1">
    <location>
        <begin position="65"/>
        <end position="86"/>
    </location>
</feature>
<dbReference type="GO" id="GO:0016020">
    <property type="term" value="C:membrane"/>
    <property type="evidence" value="ECO:0007669"/>
    <property type="project" value="InterPro"/>
</dbReference>
<dbReference type="SUPFAM" id="SSF103481">
    <property type="entry name" value="Multidrug resistance efflux transporter EmrE"/>
    <property type="match status" value="1"/>
</dbReference>
<dbReference type="Gene3D" id="1.10.3730.20">
    <property type="match status" value="1"/>
</dbReference>
<name>A0A9E7NAE8_9EURY</name>
<dbReference type="GeneID" id="73291629"/>
<sequence length="137" mass="13820">MSQHAIALAVLAMCAWGLWTVLANEATRTIDPKLAMILSYAASVLIALGYVAVQNEPLALERTGVTYALAAGVFAGVGAVAFYAGLSAGRVGVVATVSALYFVVAAIIGVVVLGESLTIQNAAGIGFAVLAVVLLAN</sequence>
<evidence type="ECO:0000313" key="3">
    <source>
        <dbReference type="EMBL" id="UTF53298.1"/>
    </source>
</evidence>
<feature type="domain" description="EamA" evidence="2">
    <location>
        <begin position="5"/>
        <end position="135"/>
    </location>
</feature>
<organism evidence="3 4">
    <name type="scientific">Natronosalvus rutilus</name>
    <dbReference type="NCBI Taxonomy" id="2953753"/>
    <lineage>
        <taxon>Archaea</taxon>
        <taxon>Methanobacteriati</taxon>
        <taxon>Methanobacteriota</taxon>
        <taxon>Stenosarchaea group</taxon>
        <taxon>Halobacteria</taxon>
        <taxon>Halobacteriales</taxon>
        <taxon>Natrialbaceae</taxon>
        <taxon>Natronosalvus</taxon>
    </lineage>
</organism>
<evidence type="ECO:0000313" key="4">
    <source>
        <dbReference type="Proteomes" id="UP001056855"/>
    </source>
</evidence>
<evidence type="ECO:0000259" key="2">
    <source>
        <dbReference type="Pfam" id="PF00892"/>
    </source>
</evidence>
<dbReference type="KEGG" id="sawl:NGM29_16245"/>
<accession>A0A9E7NAE8</accession>
<reference evidence="3" key="1">
    <citation type="submission" date="2022-06" db="EMBL/GenBank/DDBJ databases">
        <title>Diverse halophilic archaea isolated from saline environments.</title>
        <authorList>
            <person name="Cui H.-L."/>
        </authorList>
    </citation>
    <scope>NUCLEOTIDE SEQUENCE</scope>
    <source>
        <strain evidence="3">WLHS1</strain>
    </source>
</reference>
<dbReference type="EMBL" id="CP100355">
    <property type="protein sequence ID" value="UTF53298.1"/>
    <property type="molecule type" value="Genomic_DNA"/>
</dbReference>
<dbReference type="Proteomes" id="UP001056855">
    <property type="component" value="Chromosome"/>
</dbReference>
<proteinExistence type="predicted"/>
<dbReference type="Pfam" id="PF00892">
    <property type="entry name" value="EamA"/>
    <property type="match status" value="1"/>
</dbReference>
<keyword evidence="1" id="KW-0472">Membrane</keyword>
<keyword evidence="4" id="KW-1185">Reference proteome</keyword>
<gene>
    <name evidence="3" type="ORF">NGM29_16245</name>
</gene>
<feature type="transmembrane region" description="Helical" evidence="1">
    <location>
        <begin position="6"/>
        <end position="22"/>
    </location>
</feature>